<reference evidence="1" key="1">
    <citation type="submission" date="2020-05" db="EMBL/GenBank/DDBJ databases">
        <authorList>
            <person name="Chiriac C."/>
            <person name="Salcher M."/>
            <person name="Ghai R."/>
            <person name="Kavagutti S V."/>
        </authorList>
    </citation>
    <scope>NUCLEOTIDE SEQUENCE</scope>
</reference>
<sequence length="165" mass="17983">MLIGQEQHFFTLSKSPLQTLFCITRSADRATVASGKGLDRSGGVHVRDRHCDIGDSGRFEYVPAGFDLIDGCHICHRAAGSHVRKDNLLIVCRQDVCALGHEVHSAKYDVFGVGVRGGLLSQFERVAGDIGKGNDFVALVMVTQDEHSFAEPGFCRQGSSHQTRI</sequence>
<proteinExistence type="predicted"/>
<evidence type="ECO:0000313" key="1">
    <source>
        <dbReference type="EMBL" id="CAB5041719.1"/>
    </source>
</evidence>
<organism evidence="1">
    <name type="scientific">freshwater metagenome</name>
    <dbReference type="NCBI Taxonomy" id="449393"/>
    <lineage>
        <taxon>unclassified sequences</taxon>
        <taxon>metagenomes</taxon>
        <taxon>ecological metagenomes</taxon>
    </lineage>
</organism>
<dbReference type="EMBL" id="CAFBPZ010000112">
    <property type="protein sequence ID" value="CAB5041719.1"/>
    <property type="molecule type" value="Genomic_DNA"/>
</dbReference>
<gene>
    <name evidence="1" type="ORF">UFOPK4237_01374</name>
</gene>
<name>A0A6J7SK52_9ZZZZ</name>
<accession>A0A6J7SK52</accession>
<dbReference type="AlphaFoldDB" id="A0A6J7SK52"/>
<protein>
    <submittedName>
        <fullName evidence="1">Unannotated protein</fullName>
    </submittedName>
</protein>